<keyword evidence="13" id="KW-1185">Reference proteome</keyword>
<dbReference type="InterPro" id="IPR005193">
    <property type="entry name" value="GH62_arabinosidase"/>
</dbReference>
<reference evidence="12" key="1">
    <citation type="submission" date="2016-08" db="EMBL/GenBank/DDBJ databases">
        <title>Sequencing, Assembly and Comparative Genomics of S. aureofaciens ATCC 10762.</title>
        <authorList>
            <person name="Gradnigo J.S."/>
            <person name="Johnson N."/>
            <person name="Somerville G.A."/>
        </authorList>
    </citation>
    <scope>NUCLEOTIDE SEQUENCE [LARGE SCALE GENOMIC DNA]</scope>
    <source>
        <strain evidence="12">ATCC 10762</strain>
    </source>
</reference>
<dbReference type="InterPro" id="IPR000772">
    <property type="entry name" value="Ricin_B_lectin"/>
</dbReference>
<evidence type="ECO:0000256" key="5">
    <source>
        <dbReference type="ARBA" id="ARBA00022729"/>
    </source>
</evidence>
<dbReference type="SUPFAM" id="SSF75005">
    <property type="entry name" value="Arabinanase/levansucrase/invertase"/>
    <property type="match status" value="1"/>
</dbReference>
<gene>
    <name evidence="12" type="ORF">HS99_0033465</name>
</gene>
<dbReference type="InterPro" id="IPR035992">
    <property type="entry name" value="Ricin_B-like_lectins"/>
</dbReference>
<keyword evidence="8 10" id="KW-0326">Glycosidase</keyword>
<dbReference type="InterPro" id="IPR017853">
    <property type="entry name" value="GH"/>
</dbReference>
<evidence type="ECO:0000256" key="9">
    <source>
        <dbReference type="ARBA" id="ARBA00023326"/>
    </source>
</evidence>
<dbReference type="RefSeq" id="WP_050366653.1">
    <property type="nucleotide sequence ID" value="NZ_BMUB01000003.1"/>
</dbReference>
<dbReference type="Gene3D" id="2.80.10.50">
    <property type="match status" value="3"/>
</dbReference>
<dbReference type="SMART" id="SM00633">
    <property type="entry name" value="Glyco_10"/>
    <property type="match status" value="1"/>
</dbReference>
<dbReference type="GO" id="GO:0045493">
    <property type="term" value="P:xylan catabolic process"/>
    <property type="evidence" value="ECO:0007669"/>
    <property type="project" value="UniProtKB-KW"/>
</dbReference>
<comment type="subcellular location">
    <subcellularLocation>
        <location evidence="2">Secreted</location>
    </subcellularLocation>
</comment>
<evidence type="ECO:0000256" key="1">
    <source>
        <dbReference type="ARBA" id="ARBA00001462"/>
    </source>
</evidence>
<dbReference type="PROSITE" id="PS51760">
    <property type="entry name" value="GH10_2"/>
    <property type="match status" value="1"/>
</dbReference>
<dbReference type="PROSITE" id="PS50231">
    <property type="entry name" value="RICIN_B_LECTIN"/>
    <property type="match status" value="1"/>
</dbReference>
<dbReference type="Pfam" id="PF00331">
    <property type="entry name" value="Glyco_hydro_10"/>
    <property type="match status" value="1"/>
</dbReference>
<evidence type="ECO:0000313" key="13">
    <source>
        <dbReference type="Proteomes" id="UP000037395"/>
    </source>
</evidence>
<accession>A0A1E7N3H9</accession>
<dbReference type="PRINTS" id="PR00134">
    <property type="entry name" value="GLHYDRLASE10"/>
</dbReference>
<evidence type="ECO:0000256" key="2">
    <source>
        <dbReference type="ARBA" id="ARBA00004613"/>
    </source>
</evidence>
<keyword evidence="5" id="KW-0732">Signal</keyword>
<dbReference type="GO" id="GO:0031176">
    <property type="term" value="F:endo-1,4-beta-xylanase activity"/>
    <property type="evidence" value="ECO:0007669"/>
    <property type="project" value="UniProtKB-EC"/>
</dbReference>
<dbReference type="PANTHER" id="PTHR40631">
    <property type="entry name" value="ALPHA-L-ARABINOFURANOSIDASE AXHA-2-RELATED"/>
    <property type="match status" value="1"/>
</dbReference>
<name>A0A1E7N3H9_KITAU</name>
<evidence type="ECO:0000313" key="12">
    <source>
        <dbReference type="EMBL" id="OEV35225.1"/>
    </source>
</evidence>
<comment type="similarity">
    <text evidence="10">Belongs to the glycosyl hydrolase 10 (cellulase F) family.</text>
</comment>
<proteinExistence type="inferred from homology"/>
<feature type="domain" description="GH10" evidence="11">
    <location>
        <begin position="63"/>
        <end position="344"/>
    </location>
</feature>
<evidence type="ECO:0000256" key="3">
    <source>
        <dbReference type="ARBA" id="ARBA00022525"/>
    </source>
</evidence>
<dbReference type="CDD" id="cd08987">
    <property type="entry name" value="GH62"/>
    <property type="match status" value="1"/>
</dbReference>
<dbReference type="Proteomes" id="UP000037395">
    <property type="component" value="Unassembled WGS sequence"/>
</dbReference>
<dbReference type="Gene3D" id="3.20.20.80">
    <property type="entry name" value="Glycosidases"/>
    <property type="match status" value="1"/>
</dbReference>
<dbReference type="PANTHER" id="PTHR40631:SF1">
    <property type="entry name" value="ALPHA-L-ARABINOFURANOSIDASE AXHA-2-RELATED"/>
    <property type="match status" value="1"/>
</dbReference>
<dbReference type="InterPro" id="IPR006311">
    <property type="entry name" value="TAT_signal"/>
</dbReference>
<dbReference type="OrthoDB" id="4241492at2"/>
<keyword evidence="9 10" id="KW-0624">Polysaccharide degradation</keyword>
<keyword evidence="4" id="KW-0858">Xylan degradation</keyword>
<keyword evidence="7 10" id="KW-0119">Carbohydrate metabolism</keyword>
<dbReference type="InterPro" id="IPR001000">
    <property type="entry name" value="GH10_dom"/>
</dbReference>
<dbReference type="Pfam" id="PF03664">
    <property type="entry name" value="Glyco_hydro_62"/>
    <property type="match status" value="1"/>
</dbReference>
<dbReference type="CDD" id="cd00161">
    <property type="entry name" value="beta-trefoil_Ricin-like"/>
    <property type="match status" value="1"/>
</dbReference>
<comment type="catalytic activity">
    <reaction evidence="10">
        <text>Endohydrolysis of (1-&gt;4)-beta-D-xylosidic linkages in xylans.</text>
        <dbReference type="EC" id="3.2.1.8"/>
    </reaction>
</comment>
<dbReference type="GO" id="GO:0046556">
    <property type="term" value="F:alpha-L-arabinofuranosidase activity"/>
    <property type="evidence" value="ECO:0007669"/>
    <property type="project" value="UniProtKB-EC"/>
</dbReference>
<dbReference type="SUPFAM" id="SSF51445">
    <property type="entry name" value="(Trans)glycosidases"/>
    <property type="match status" value="1"/>
</dbReference>
<organism evidence="12 13">
    <name type="scientific">Kitasatospora aureofaciens</name>
    <name type="common">Streptomyces aureofaciens</name>
    <dbReference type="NCBI Taxonomy" id="1894"/>
    <lineage>
        <taxon>Bacteria</taxon>
        <taxon>Bacillati</taxon>
        <taxon>Actinomycetota</taxon>
        <taxon>Actinomycetes</taxon>
        <taxon>Kitasatosporales</taxon>
        <taxon>Streptomycetaceae</taxon>
        <taxon>Kitasatospora</taxon>
    </lineage>
</organism>
<dbReference type="EMBL" id="JPRF03000037">
    <property type="protein sequence ID" value="OEV35225.1"/>
    <property type="molecule type" value="Genomic_DNA"/>
</dbReference>
<dbReference type="SMART" id="SM00458">
    <property type="entry name" value="RICIN"/>
    <property type="match status" value="1"/>
</dbReference>
<evidence type="ECO:0000256" key="4">
    <source>
        <dbReference type="ARBA" id="ARBA00022651"/>
    </source>
</evidence>
<keyword evidence="6 10" id="KW-0378">Hydrolase</keyword>
<dbReference type="GeneID" id="97484991"/>
<keyword evidence="3" id="KW-0964">Secreted</keyword>
<evidence type="ECO:0000256" key="7">
    <source>
        <dbReference type="ARBA" id="ARBA00023277"/>
    </source>
</evidence>
<dbReference type="KEGG" id="kau:B6264_10500"/>
<dbReference type="PROSITE" id="PS51318">
    <property type="entry name" value="TAT"/>
    <property type="match status" value="1"/>
</dbReference>
<dbReference type="SUPFAM" id="SSF50370">
    <property type="entry name" value="Ricin B-like lectins"/>
    <property type="match status" value="1"/>
</dbReference>
<evidence type="ECO:0000256" key="8">
    <source>
        <dbReference type="ARBA" id="ARBA00023295"/>
    </source>
</evidence>
<dbReference type="Pfam" id="PF14200">
    <property type="entry name" value="RicinB_lectin_2"/>
    <property type="match status" value="1"/>
</dbReference>
<sequence>MSDQNRSHRRRPATRRVLAAAVVLAAVGAAVPLVAQAAFTSNSSTPTTLGAGAAGSGRYFGTAVAAGRLGDSTYSTILDREFTAITPENEMKWDSTEPSRGSFNFGPADAIVDHAAAHGQKMRGHTLVWHSQLPGWVGSINDANTLRSVMDNHITQEMTHYKGRIYAWDVVNEAFADGPSGQHRSSVFQNVLGNGFIEEAFRTARGVDPGAKLCYNDYNIENWSDAKTQGVYGMVKDFKSRGVPIDCVGFQSHFGAGGPPANFQTTLSSFAALGVDVQITELDIAQAPASAYTDTVRDCLNVARCTGISVWGIRDSDSWRGGENPLLFDASGKKKPAYAAALTALGGGSSGGGGTQGGGISSGTVYSLSAAVGGRVLDEPAGQNGNGTPLQVWDANGDAPNQHWRADRNADGSYTFTNLASGRVLDEPGGRTANGTKPLVWDANGGANQHWRADRNADGSYTLINVASGRALELPGGQSANGTSVQIWDSWGAANQHWNLGSSAPAAGGTCTLPSTYHWSSTGALAQPANGWAAVKDFTDVVYNGKHLVYASNVNGSSYGSMMFSPFTNWSDMASAGQTGMNEKAVAPTLFYFAPKKIWVLAYQWGQWPFVYRTSSDPTNPNGWSAPQPLFTGGIPNSGTGPIDQTLIGDDQNMYLFFAGDNGSIYRASMPIGNFPGNFGSSYTTVMSDSEKNLFEAPQVYKVKDRNQYLMLVEARGANEQRYFRSFTASSLNGSWTPQAATEDHPFAGKANSGATWTNDISHGDLVRNNPDQTMTIDPCNLQLLYQGKSPTATGSYDRLPWRPGVLTLQR</sequence>
<dbReference type="GO" id="GO:0005576">
    <property type="term" value="C:extracellular region"/>
    <property type="evidence" value="ECO:0007669"/>
    <property type="project" value="UniProtKB-SubCell"/>
</dbReference>
<dbReference type="GO" id="GO:0046373">
    <property type="term" value="P:L-arabinose metabolic process"/>
    <property type="evidence" value="ECO:0007669"/>
    <property type="project" value="InterPro"/>
</dbReference>
<protein>
    <recommendedName>
        <fullName evidence="10">Beta-xylanase</fullName>
        <ecNumber evidence="10">3.2.1.8</ecNumber>
    </recommendedName>
</protein>
<comment type="catalytic activity">
    <reaction evidence="1">
        <text>Hydrolysis of terminal non-reducing alpha-L-arabinofuranoside residues in alpha-L-arabinosides.</text>
        <dbReference type="EC" id="3.2.1.55"/>
    </reaction>
</comment>
<dbReference type="PROSITE" id="PS00591">
    <property type="entry name" value="GH10_1"/>
    <property type="match status" value="1"/>
</dbReference>
<dbReference type="EC" id="3.2.1.8" evidence="10"/>
<dbReference type="AlphaFoldDB" id="A0A1E7N3H9"/>
<evidence type="ECO:0000256" key="10">
    <source>
        <dbReference type="RuleBase" id="RU361174"/>
    </source>
</evidence>
<comment type="caution">
    <text evidence="12">The sequence shown here is derived from an EMBL/GenBank/DDBJ whole genome shotgun (WGS) entry which is preliminary data.</text>
</comment>
<dbReference type="Gene3D" id="2.115.10.20">
    <property type="entry name" value="Glycosyl hydrolase domain, family 43"/>
    <property type="match status" value="1"/>
</dbReference>
<evidence type="ECO:0000256" key="6">
    <source>
        <dbReference type="ARBA" id="ARBA00022801"/>
    </source>
</evidence>
<dbReference type="InterPro" id="IPR031158">
    <property type="entry name" value="GH10_AS"/>
</dbReference>
<dbReference type="InterPro" id="IPR023296">
    <property type="entry name" value="Glyco_hydro_beta-prop_sf"/>
</dbReference>
<evidence type="ECO:0000259" key="11">
    <source>
        <dbReference type="PROSITE" id="PS51760"/>
    </source>
</evidence>